<evidence type="ECO:0000313" key="2">
    <source>
        <dbReference type="Proteomes" id="UP000192223"/>
    </source>
</evidence>
<organism evidence="2 3">
    <name type="scientific">Agrilus planipennis</name>
    <name type="common">Emerald ash borer</name>
    <name type="synonym">Agrilus marcopoli</name>
    <dbReference type="NCBI Taxonomy" id="224129"/>
    <lineage>
        <taxon>Eukaryota</taxon>
        <taxon>Metazoa</taxon>
        <taxon>Ecdysozoa</taxon>
        <taxon>Arthropoda</taxon>
        <taxon>Hexapoda</taxon>
        <taxon>Insecta</taxon>
        <taxon>Pterygota</taxon>
        <taxon>Neoptera</taxon>
        <taxon>Endopterygota</taxon>
        <taxon>Coleoptera</taxon>
        <taxon>Polyphaga</taxon>
        <taxon>Elateriformia</taxon>
        <taxon>Buprestoidea</taxon>
        <taxon>Buprestidae</taxon>
        <taxon>Agrilinae</taxon>
        <taxon>Agrilus</taxon>
    </lineage>
</organism>
<dbReference type="OrthoDB" id="7762929at2759"/>
<reference evidence="3" key="1">
    <citation type="submission" date="2025-08" db="UniProtKB">
        <authorList>
            <consortium name="RefSeq"/>
        </authorList>
    </citation>
    <scope>IDENTIFICATION</scope>
    <source>
        <tissue evidence="3">Entire body</tissue>
    </source>
</reference>
<dbReference type="Proteomes" id="UP000192223">
    <property type="component" value="Unplaced"/>
</dbReference>
<feature type="compositionally biased region" description="Polar residues" evidence="1">
    <location>
        <begin position="109"/>
        <end position="124"/>
    </location>
</feature>
<proteinExistence type="predicted"/>
<evidence type="ECO:0000256" key="1">
    <source>
        <dbReference type="SAM" id="MobiDB-lite"/>
    </source>
</evidence>
<sequence>MSGAKSKLKWVPVKPIRRSDNIISSEARASGYTGFQTSYDKEPVHFPFLMSNEYMRKWFNERDVYANDRYASILTEKETAMLKRRYVLRDMTKVNFNRMRDFPSKQKNRFSLSKKSNSNTATKQELNHTSD</sequence>
<gene>
    <name evidence="3" type="primary">LOC108742534</name>
</gene>
<dbReference type="STRING" id="224129.A0A1W4XLL7"/>
<evidence type="ECO:0000313" key="3">
    <source>
        <dbReference type="RefSeq" id="XP_018333280.1"/>
    </source>
</evidence>
<dbReference type="AlphaFoldDB" id="A0A1W4XLL7"/>
<feature type="region of interest" description="Disordered" evidence="1">
    <location>
        <begin position="105"/>
        <end position="131"/>
    </location>
</feature>
<dbReference type="InParanoid" id="A0A1W4XLL7"/>
<dbReference type="KEGG" id="apln:108742534"/>
<name>A0A1W4XLL7_AGRPL</name>
<keyword evidence="2" id="KW-1185">Reference proteome</keyword>
<dbReference type="RefSeq" id="XP_018333280.1">
    <property type="nucleotide sequence ID" value="XM_018477778.1"/>
</dbReference>
<accession>A0A1W4XLL7</accession>
<protein>
    <submittedName>
        <fullName evidence="3">Uncharacterized protein LOC108742534</fullName>
    </submittedName>
</protein>
<dbReference type="GeneID" id="108742534"/>